<dbReference type="EMBL" id="JAUJYN010000011">
    <property type="protein sequence ID" value="KAK1260807.1"/>
    <property type="molecule type" value="Genomic_DNA"/>
</dbReference>
<dbReference type="Pfam" id="PF03080">
    <property type="entry name" value="Neprosin"/>
    <property type="match status" value="1"/>
</dbReference>
<dbReference type="InterPro" id="IPR025521">
    <property type="entry name" value="Neprosin_propep"/>
</dbReference>
<reference evidence="2" key="2">
    <citation type="submission" date="2023-06" db="EMBL/GenBank/DDBJ databases">
        <authorList>
            <person name="Ma L."/>
            <person name="Liu K.-W."/>
            <person name="Li Z."/>
            <person name="Hsiao Y.-Y."/>
            <person name="Qi Y."/>
            <person name="Fu T."/>
            <person name="Tang G."/>
            <person name="Zhang D."/>
            <person name="Sun W.-H."/>
            <person name="Liu D.-K."/>
            <person name="Li Y."/>
            <person name="Chen G.-Z."/>
            <person name="Liu X.-D."/>
            <person name="Liao X.-Y."/>
            <person name="Jiang Y.-T."/>
            <person name="Yu X."/>
            <person name="Hao Y."/>
            <person name="Huang J."/>
            <person name="Zhao X.-W."/>
            <person name="Ke S."/>
            <person name="Chen Y.-Y."/>
            <person name="Wu W.-L."/>
            <person name="Hsu J.-L."/>
            <person name="Lin Y.-F."/>
            <person name="Huang M.-D."/>
            <person name="Li C.-Y."/>
            <person name="Huang L."/>
            <person name="Wang Z.-W."/>
            <person name="Zhao X."/>
            <person name="Zhong W.-Y."/>
            <person name="Peng D.-H."/>
            <person name="Ahmad S."/>
            <person name="Lan S."/>
            <person name="Zhang J.-S."/>
            <person name="Tsai W.-C."/>
            <person name="Van De Peer Y."/>
            <person name="Liu Z.-J."/>
        </authorList>
    </citation>
    <scope>NUCLEOTIDE SEQUENCE</scope>
    <source>
        <strain evidence="2">SCP</strain>
        <tissue evidence="2">Leaves</tissue>
    </source>
</reference>
<dbReference type="Proteomes" id="UP001179952">
    <property type="component" value="Unassembled WGS sequence"/>
</dbReference>
<evidence type="ECO:0000313" key="3">
    <source>
        <dbReference type="Proteomes" id="UP001179952"/>
    </source>
</evidence>
<evidence type="ECO:0000313" key="2">
    <source>
        <dbReference type="EMBL" id="KAK1260807.1"/>
    </source>
</evidence>
<dbReference type="AlphaFoldDB" id="A0AAV9A9A8"/>
<dbReference type="Gene3D" id="3.90.1320.10">
    <property type="entry name" value="Outer-capsid protein sigma 3, large lobe"/>
    <property type="match status" value="1"/>
</dbReference>
<name>A0AAV9A9A8_ACOGR</name>
<organism evidence="2 3">
    <name type="scientific">Acorus gramineus</name>
    <name type="common">Dwarf sweet flag</name>
    <dbReference type="NCBI Taxonomy" id="55184"/>
    <lineage>
        <taxon>Eukaryota</taxon>
        <taxon>Viridiplantae</taxon>
        <taxon>Streptophyta</taxon>
        <taxon>Embryophyta</taxon>
        <taxon>Tracheophyta</taxon>
        <taxon>Spermatophyta</taxon>
        <taxon>Magnoliopsida</taxon>
        <taxon>Liliopsida</taxon>
        <taxon>Acoraceae</taxon>
        <taxon>Acorus</taxon>
    </lineage>
</organism>
<dbReference type="Pfam" id="PF14365">
    <property type="entry name" value="Neprosin_AP"/>
    <property type="match status" value="1"/>
</dbReference>
<dbReference type="PANTHER" id="PTHR31589">
    <property type="entry name" value="PROTEIN, PUTATIVE (DUF239)-RELATED-RELATED"/>
    <property type="match status" value="1"/>
</dbReference>
<reference evidence="2" key="1">
    <citation type="journal article" date="2023" name="Nat. Commun.">
        <title>Diploid and tetraploid genomes of Acorus and the evolution of monocots.</title>
        <authorList>
            <person name="Ma L."/>
            <person name="Liu K.W."/>
            <person name="Li Z."/>
            <person name="Hsiao Y.Y."/>
            <person name="Qi Y."/>
            <person name="Fu T."/>
            <person name="Tang G.D."/>
            <person name="Zhang D."/>
            <person name="Sun W.H."/>
            <person name="Liu D.K."/>
            <person name="Li Y."/>
            <person name="Chen G.Z."/>
            <person name="Liu X.D."/>
            <person name="Liao X.Y."/>
            <person name="Jiang Y.T."/>
            <person name="Yu X."/>
            <person name="Hao Y."/>
            <person name="Huang J."/>
            <person name="Zhao X.W."/>
            <person name="Ke S."/>
            <person name="Chen Y.Y."/>
            <person name="Wu W.L."/>
            <person name="Hsu J.L."/>
            <person name="Lin Y.F."/>
            <person name="Huang M.D."/>
            <person name="Li C.Y."/>
            <person name="Huang L."/>
            <person name="Wang Z.W."/>
            <person name="Zhao X."/>
            <person name="Zhong W.Y."/>
            <person name="Peng D.H."/>
            <person name="Ahmad S."/>
            <person name="Lan S."/>
            <person name="Zhang J.S."/>
            <person name="Tsai W.C."/>
            <person name="Van de Peer Y."/>
            <person name="Liu Z.J."/>
        </authorList>
    </citation>
    <scope>NUCLEOTIDE SEQUENCE</scope>
    <source>
        <strain evidence="2">SCP</strain>
    </source>
</reference>
<gene>
    <name evidence="2" type="ORF">QJS04_geneDACA019097</name>
</gene>
<keyword evidence="3" id="KW-1185">Reference proteome</keyword>
<protein>
    <recommendedName>
        <fullName evidence="1">Neprosin PEP catalytic domain-containing protein</fullName>
    </recommendedName>
</protein>
<dbReference type="InterPro" id="IPR053168">
    <property type="entry name" value="Glutamic_endopeptidase"/>
</dbReference>
<dbReference type="PROSITE" id="PS52045">
    <property type="entry name" value="NEPROSIN_PEP_CD"/>
    <property type="match status" value="1"/>
</dbReference>
<proteinExistence type="predicted"/>
<dbReference type="InterPro" id="IPR004314">
    <property type="entry name" value="Neprosin"/>
</dbReference>
<accession>A0AAV9A9A8</accession>
<comment type="caution">
    <text evidence="2">The sequence shown here is derived from an EMBL/GenBank/DDBJ whole genome shotgun (WGS) entry which is preliminary data.</text>
</comment>
<dbReference type="PANTHER" id="PTHR31589:SF110">
    <property type="entry name" value="PROTEIN, PUTATIVE (DUF239)-RELATED"/>
    <property type="match status" value="1"/>
</dbReference>
<evidence type="ECO:0000259" key="1">
    <source>
        <dbReference type="PROSITE" id="PS52045"/>
    </source>
</evidence>
<sequence length="309" mass="34488">MSEEVEGGLTSGPEIELPWRSVEESDHKKYNNLEIKIDSGIATMAGSDDHVVNGRLILSKEEDEKLIRQLKMFNKPTIKNHPLLKNHSIQIKPSSYPPTSTVYKSSSINKFQNIGIEIDGCPERTILIRRTSKEELIASQRLMSTFSTSLQANGNKKSHWAYVQTNRSRDIYGAKAAISVYGFPELKSPQSTHALIWVISFKTGPETVNTVQAGWHVYPELYGDSQSRFFVCWTDQSTKNWWLTMGPNGVRIGYWPKGIFTWLSEKAHGAIWGGVAGGPKNLPTPPMGSGHFANLGDGKAAYFKKTEEA</sequence>
<feature type="domain" description="Neprosin PEP catalytic" evidence="1">
    <location>
        <begin position="117"/>
        <end position="309"/>
    </location>
</feature>